<sequence length="430" mass="47730">TTQQIHHMSSPADETYNNRKQLFTSTIKTGTFAPEDALSTLNFEATRFETAETPGTFAWLEDFPAGKEAKEMENAEEDKKIQEGNHDKESPHTLFADQAVTMASGQFANTTQNTLAQPLPQSAQTISPLLKSMSLVIIDAPSSSSLSSPPSSSSHPHTNEKNNLDHNMKSKPSEPLIRYDPSLDHEHPNSVTNLLSPNSPYSNNHDDVYDSYSIYDDPPLPTKNASLKIVKAPDSITNITGELGGTVFLPCSAHHSMEKQVSWVRRRDWHILTSGTVAYTKEERFTVHHPEGSTDWTLVIKYLEREDTGTYECQVSTGNGLLSRLVELDVVVPRAVIPGNGEYHIDSGSTITLDCYIHQNLVAPQYIFWYHNSRMINYDRERGGVNVRIDTGPQVRSRLTVARAIPDDSGNYTCAAANTQPASTTVYVSY</sequence>
<name>A0AAN9AAP3_HALRR</name>
<feature type="non-terminal residue" evidence="3">
    <location>
        <position position="1"/>
    </location>
</feature>
<dbReference type="GO" id="GO:0050808">
    <property type="term" value="P:synapse organization"/>
    <property type="evidence" value="ECO:0007669"/>
    <property type="project" value="TreeGrafter"/>
</dbReference>
<dbReference type="PROSITE" id="PS50835">
    <property type="entry name" value="IG_LIKE"/>
    <property type="match status" value="2"/>
</dbReference>
<dbReference type="PANTHER" id="PTHR23279:SF45">
    <property type="entry name" value="DEFECTIVE PROBOSCIS EXTENSION RESPONSE 12, ISOFORM C"/>
    <property type="match status" value="1"/>
</dbReference>
<gene>
    <name evidence="3" type="ORF">SK128_028154</name>
</gene>
<dbReference type="InterPro" id="IPR007110">
    <property type="entry name" value="Ig-like_dom"/>
</dbReference>
<dbReference type="SUPFAM" id="SSF48726">
    <property type="entry name" value="Immunoglobulin"/>
    <property type="match status" value="2"/>
</dbReference>
<evidence type="ECO:0000259" key="2">
    <source>
        <dbReference type="PROSITE" id="PS50835"/>
    </source>
</evidence>
<dbReference type="SMART" id="SM00408">
    <property type="entry name" value="IGc2"/>
    <property type="match status" value="2"/>
</dbReference>
<keyword evidence="4" id="KW-1185">Reference proteome</keyword>
<feature type="compositionally biased region" description="Low complexity" evidence="1">
    <location>
        <begin position="141"/>
        <end position="154"/>
    </location>
</feature>
<feature type="domain" description="Ig-like" evidence="2">
    <location>
        <begin position="233"/>
        <end position="329"/>
    </location>
</feature>
<dbReference type="InterPro" id="IPR037448">
    <property type="entry name" value="Zig-8"/>
</dbReference>
<dbReference type="InterPro" id="IPR013106">
    <property type="entry name" value="Ig_V-set"/>
</dbReference>
<accession>A0AAN9AAP3</accession>
<evidence type="ECO:0000256" key="1">
    <source>
        <dbReference type="SAM" id="MobiDB-lite"/>
    </source>
</evidence>
<dbReference type="Pfam" id="PF13927">
    <property type="entry name" value="Ig_3"/>
    <property type="match status" value="1"/>
</dbReference>
<feature type="compositionally biased region" description="Basic and acidic residues" evidence="1">
    <location>
        <begin position="157"/>
        <end position="172"/>
    </location>
</feature>
<dbReference type="EMBL" id="JAXCGZ010009621">
    <property type="protein sequence ID" value="KAK7076567.1"/>
    <property type="molecule type" value="Genomic_DNA"/>
</dbReference>
<reference evidence="3 4" key="1">
    <citation type="submission" date="2023-11" db="EMBL/GenBank/DDBJ databases">
        <title>Halocaridina rubra genome assembly.</title>
        <authorList>
            <person name="Smith C."/>
        </authorList>
    </citation>
    <scope>NUCLEOTIDE SEQUENCE [LARGE SCALE GENOMIC DNA]</scope>
    <source>
        <strain evidence="3">EP-1</strain>
        <tissue evidence="3">Whole</tissue>
    </source>
</reference>
<protein>
    <recommendedName>
        <fullName evidence="2">Ig-like domain-containing protein</fullName>
    </recommendedName>
</protein>
<organism evidence="3 4">
    <name type="scientific">Halocaridina rubra</name>
    <name type="common">Hawaiian red shrimp</name>
    <dbReference type="NCBI Taxonomy" id="373956"/>
    <lineage>
        <taxon>Eukaryota</taxon>
        <taxon>Metazoa</taxon>
        <taxon>Ecdysozoa</taxon>
        <taxon>Arthropoda</taxon>
        <taxon>Crustacea</taxon>
        <taxon>Multicrustacea</taxon>
        <taxon>Malacostraca</taxon>
        <taxon>Eumalacostraca</taxon>
        <taxon>Eucarida</taxon>
        <taxon>Decapoda</taxon>
        <taxon>Pleocyemata</taxon>
        <taxon>Caridea</taxon>
        <taxon>Atyoidea</taxon>
        <taxon>Atyidae</taxon>
        <taxon>Halocaridina</taxon>
    </lineage>
</organism>
<evidence type="ECO:0000313" key="4">
    <source>
        <dbReference type="Proteomes" id="UP001381693"/>
    </source>
</evidence>
<dbReference type="AlphaFoldDB" id="A0AAN9AAP3"/>
<feature type="region of interest" description="Disordered" evidence="1">
    <location>
        <begin position="141"/>
        <end position="202"/>
    </location>
</feature>
<dbReference type="Pfam" id="PF07686">
    <property type="entry name" value="V-set"/>
    <property type="match status" value="1"/>
</dbReference>
<dbReference type="Proteomes" id="UP001381693">
    <property type="component" value="Unassembled WGS sequence"/>
</dbReference>
<dbReference type="SMART" id="SM00409">
    <property type="entry name" value="IG"/>
    <property type="match status" value="2"/>
</dbReference>
<dbReference type="Gene3D" id="2.60.40.10">
    <property type="entry name" value="Immunoglobulins"/>
    <property type="match status" value="2"/>
</dbReference>
<feature type="compositionally biased region" description="Low complexity" evidence="1">
    <location>
        <begin position="193"/>
        <end position="202"/>
    </location>
</feature>
<feature type="domain" description="Ig-like" evidence="2">
    <location>
        <begin position="333"/>
        <end position="425"/>
    </location>
</feature>
<feature type="non-terminal residue" evidence="3">
    <location>
        <position position="430"/>
    </location>
</feature>
<comment type="caution">
    <text evidence="3">The sequence shown here is derived from an EMBL/GenBank/DDBJ whole genome shotgun (WGS) entry which is preliminary data.</text>
</comment>
<proteinExistence type="predicted"/>
<dbReference type="InterPro" id="IPR013783">
    <property type="entry name" value="Ig-like_fold"/>
</dbReference>
<evidence type="ECO:0000313" key="3">
    <source>
        <dbReference type="EMBL" id="KAK7076567.1"/>
    </source>
</evidence>
<dbReference type="InterPro" id="IPR003599">
    <property type="entry name" value="Ig_sub"/>
</dbReference>
<dbReference type="InterPro" id="IPR036179">
    <property type="entry name" value="Ig-like_dom_sf"/>
</dbReference>
<dbReference type="InterPro" id="IPR003598">
    <property type="entry name" value="Ig_sub2"/>
</dbReference>
<dbReference type="SMART" id="SM00406">
    <property type="entry name" value="IGv"/>
    <property type="match status" value="2"/>
</dbReference>
<dbReference type="PANTHER" id="PTHR23279">
    <property type="entry name" value="DEFECTIVE PROBOSCIS EXTENSION RESPONSE DPR -RELATED"/>
    <property type="match status" value="1"/>
</dbReference>
<dbReference type="GO" id="GO:0032589">
    <property type="term" value="C:neuron projection membrane"/>
    <property type="evidence" value="ECO:0007669"/>
    <property type="project" value="TreeGrafter"/>
</dbReference>